<keyword evidence="3" id="KW-1185">Reference proteome</keyword>
<accession>W9S394</accession>
<feature type="compositionally biased region" description="Low complexity" evidence="1">
    <location>
        <begin position="90"/>
        <end position="106"/>
    </location>
</feature>
<dbReference type="AlphaFoldDB" id="W9S394"/>
<organism evidence="2 3">
    <name type="scientific">Morus notabilis</name>
    <dbReference type="NCBI Taxonomy" id="981085"/>
    <lineage>
        <taxon>Eukaryota</taxon>
        <taxon>Viridiplantae</taxon>
        <taxon>Streptophyta</taxon>
        <taxon>Embryophyta</taxon>
        <taxon>Tracheophyta</taxon>
        <taxon>Spermatophyta</taxon>
        <taxon>Magnoliopsida</taxon>
        <taxon>eudicotyledons</taxon>
        <taxon>Gunneridae</taxon>
        <taxon>Pentapetalae</taxon>
        <taxon>rosids</taxon>
        <taxon>fabids</taxon>
        <taxon>Rosales</taxon>
        <taxon>Moraceae</taxon>
        <taxon>Moreae</taxon>
        <taxon>Morus</taxon>
    </lineage>
</organism>
<dbReference type="EMBL" id="KE345707">
    <property type="protein sequence ID" value="EXC11907.1"/>
    <property type="molecule type" value="Genomic_DNA"/>
</dbReference>
<evidence type="ECO:0000313" key="3">
    <source>
        <dbReference type="Proteomes" id="UP000030645"/>
    </source>
</evidence>
<proteinExistence type="predicted"/>
<reference evidence="3" key="1">
    <citation type="submission" date="2013-01" db="EMBL/GenBank/DDBJ databases">
        <title>Draft Genome Sequence of a Mulberry Tree, Morus notabilis C.K. Schneid.</title>
        <authorList>
            <person name="He N."/>
            <person name="Zhao S."/>
        </authorList>
    </citation>
    <scope>NUCLEOTIDE SEQUENCE</scope>
</reference>
<dbReference type="Proteomes" id="UP000030645">
    <property type="component" value="Unassembled WGS sequence"/>
</dbReference>
<gene>
    <name evidence="2" type="ORF">L484_005370</name>
</gene>
<sequence>MLQNLNLESTPTKSKCASGKMFKTLHLGCWIGSAPPDSHMTFTPDASSAVRNNNSPSLHVLGVALVGHTPGEPIPVLRTHFNSVGLRGCSSPNSPRHSNSPLPSHSATTVLHGSPKSWLISSAERGFDGEFKKSAAIHTGDLPLALAQHSEKVFMRM</sequence>
<protein>
    <submittedName>
        <fullName evidence="2">Uncharacterized protein</fullName>
    </submittedName>
</protein>
<evidence type="ECO:0000256" key="1">
    <source>
        <dbReference type="SAM" id="MobiDB-lite"/>
    </source>
</evidence>
<name>W9S394_9ROSA</name>
<evidence type="ECO:0000313" key="2">
    <source>
        <dbReference type="EMBL" id="EXC11907.1"/>
    </source>
</evidence>
<feature type="region of interest" description="Disordered" evidence="1">
    <location>
        <begin position="89"/>
        <end position="109"/>
    </location>
</feature>